<sequence length="343" mass="38274">MSRYVLRQLSLLLVTFFLLTLLSFSLGYWFPGDALANLSGIQTLDSALYEQAIASRSFDQNIAAQYFSYLTHLLQGDWGVSLQDGEPVWNEMKIRFPATMELALLALLLALAIGLPAGIISAVYYTRWPDRVINTFSLSGYSIPVFWLAQLLILIFAVTLGLIPIAGQINPLYNIEPVTGSILIDIMISDGPHRLEALGNALRHMVLPVIVLAIMPATLLTRITRSALHDVLNKNYIHAARAKGLHSASVIWKHAVPNAMQNITRQLGLLFSILITNTMITEVIFSWPGVGSWLVRSIYERDYPVMQAGLLVLATLILLVNVLLSLLHAWRYPQVRQELYATH</sequence>
<proteinExistence type="inferred from homology"/>
<dbReference type="GO" id="GO:0005886">
    <property type="term" value="C:plasma membrane"/>
    <property type="evidence" value="ECO:0007669"/>
    <property type="project" value="UniProtKB-SubCell"/>
</dbReference>
<keyword evidence="3" id="KW-1003">Cell membrane</keyword>
<dbReference type="Pfam" id="PF19300">
    <property type="entry name" value="BPD_transp_1_N"/>
    <property type="match status" value="1"/>
</dbReference>
<dbReference type="InterPro" id="IPR000515">
    <property type="entry name" value="MetI-like"/>
</dbReference>
<dbReference type="InterPro" id="IPR035906">
    <property type="entry name" value="MetI-like_sf"/>
</dbReference>
<feature type="domain" description="ABC transmembrane type-1" evidence="10">
    <location>
        <begin position="96"/>
        <end position="324"/>
    </location>
</feature>
<dbReference type="EMBL" id="PIPL01000001">
    <property type="protein sequence ID" value="RUO25796.1"/>
    <property type="molecule type" value="Genomic_DNA"/>
</dbReference>
<dbReference type="PROSITE" id="PS50928">
    <property type="entry name" value="ABC_TM1"/>
    <property type="match status" value="1"/>
</dbReference>
<keyword evidence="12" id="KW-1185">Reference proteome</keyword>
<keyword evidence="2 9" id="KW-0813">Transport</keyword>
<feature type="transmembrane region" description="Helical" evidence="9">
    <location>
        <begin position="267"/>
        <end position="288"/>
    </location>
</feature>
<dbReference type="RefSeq" id="WP_126802614.1">
    <property type="nucleotide sequence ID" value="NZ_PIPL01000001.1"/>
</dbReference>
<evidence type="ECO:0000256" key="9">
    <source>
        <dbReference type="RuleBase" id="RU363032"/>
    </source>
</evidence>
<organism evidence="11 12">
    <name type="scientific">Aliidiomarina minuta</name>
    <dbReference type="NCBI Taxonomy" id="880057"/>
    <lineage>
        <taxon>Bacteria</taxon>
        <taxon>Pseudomonadati</taxon>
        <taxon>Pseudomonadota</taxon>
        <taxon>Gammaproteobacteria</taxon>
        <taxon>Alteromonadales</taxon>
        <taxon>Idiomarinaceae</taxon>
        <taxon>Aliidiomarina</taxon>
    </lineage>
</organism>
<comment type="similarity">
    <text evidence="8">Belongs to the binding-protein-dependent transport system permease family. OppBC subfamily.</text>
</comment>
<name>A0A432W763_9GAMM</name>
<feature type="transmembrane region" description="Helical" evidence="9">
    <location>
        <begin position="102"/>
        <end position="125"/>
    </location>
</feature>
<accession>A0A432W763</accession>
<keyword evidence="4" id="KW-0997">Cell inner membrane</keyword>
<evidence type="ECO:0000259" key="10">
    <source>
        <dbReference type="PROSITE" id="PS50928"/>
    </source>
</evidence>
<evidence type="ECO:0000256" key="5">
    <source>
        <dbReference type="ARBA" id="ARBA00022692"/>
    </source>
</evidence>
<feature type="transmembrane region" description="Helical" evidence="9">
    <location>
        <begin position="308"/>
        <end position="330"/>
    </location>
</feature>
<dbReference type="CDD" id="cd06261">
    <property type="entry name" value="TM_PBP2"/>
    <property type="match status" value="1"/>
</dbReference>
<dbReference type="Proteomes" id="UP000288293">
    <property type="component" value="Unassembled WGS sequence"/>
</dbReference>
<dbReference type="GO" id="GO:0071916">
    <property type="term" value="F:dipeptide transmembrane transporter activity"/>
    <property type="evidence" value="ECO:0007669"/>
    <property type="project" value="TreeGrafter"/>
</dbReference>
<keyword evidence="7 9" id="KW-0472">Membrane</keyword>
<evidence type="ECO:0000313" key="12">
    <source>
        <dbReference type="Proteomes" id="UP000288293"/>
    </source>
</evidence>
<keyword evidence="5 9" id="KW-0812">Transmembrane</keyword>
<evidence type="ECO:0000256" key="8">
    <source>
        <dbReference type="ARBA" id="ARBA00024202"/>
    </source>
</evidence>
<comment type="subcellular location">
    <subcellularLocation>
        <location evidence="1">Cell inner membrane</location>
        <topology evidence="1">Multi-pass membrane protein</topology>
    </subcellularLocation>
    <subcellularLocation>
        <location evidence="9">Cell membrane</location>
        <topology evidence="9">Multi-pass membrane protein</topology>
    </subcellularLocation>
</comment>
<dbReference type="PANTHER" id="PTHR43163">
    <property type="entry name" value="DIPEPTIDE TRANSPORT SYSTEM PERMEASE PROTEIN DPPB-RELATED"/>
    <property type="match status" value="1"/>
</dbReference>
<evidence type="ECO:0000256" key="3">
    <source>
        <dbReference type="ARBA" id="ARBA00022475"/>
    </source>
</evidence>
<reference evidence="11 12" key="1">
    <citation type="journal article" date="2011" name="Front. Microbiol.">
        <title>Genomic signatures of strain selection and enhancement in Bacillus atrophaeus var. globigii, a historical biowarfare simulant.</title>
        <authorList>
            <person name="Gibbons H.S."/>
            <person name="Broomall S.M."/>
            <person name="McNew L.A."/>
            <person name="Daligault H."/>
            <person name="Chapman C."/>
            <person name="Bruce D."/>
            <person name="Karavis M."/>
            <person name="Krepps M."/>
            <person name="McGregor P.A."/>
            <person name="Hong C."/>
            <person name="Park K.H."/>
            <person name="Akmal A."/>
            <person name="Feldman A."/>
            <person name="Lin J.S."/>
            <person name="Chang W.E."/>
            <person name="Higgs B.W."/>
            <person name="Demirev P."/>
            <person name="Lindquist J."/>
            <person name="Liem A."/>
            <person name="Fochler E."/>
            <person name="Read T.D."/>
            <person name="Tapia R."/>
            <person name="Johnson S."/>
            <person name="Bishop-Lilly K.A."/>
            <person name="Detter C."/>
            <person name="Han C."/>
            <person name="Sozhamannan S."/>
            <person name="Rosenzweig C.N."/>
            <person name="Skowronski E.W."/>
        </authorList>
    </citation>
    <scope>NUCLEOTIDE SEQUENCE [LARGE SCALE GENOMIC DNA]</scope>
    <source>
        <strain evidence="11 12">MLST1</strain>
    </source>
</reference>
<keyword evidence="6 9" id="KW-1133">Transmembrane helix</keyword>
<protein>
    <submittedName>
        <fullName evidence="11">ABC transporter permease</fullName>
    </submittedName>
</protein>
<gene>
    <name evidence="11" type="ORF">CWE09_03435</name>
</gene>
<dbReference type="PANTHER" id="PTHR43163:SF4">
    <property type="entry name" value="PUTRESCINE EXPORT SYSTEM PERMEASE PROTEIN SAPB"/>
    <property type="match status" value="1"/>
</dbReference>
<evidence type="ECO:0000256" key="1">
    <source>
        <dbReference type="ARBA" id="ARBA00004429"/>
    </source>
</evidence>
<comment type="caution">
    <text evidence="11">The sequence shown here is derived from an EMBL/GenBank/DDBJ whole genome shotgun (WGS) entry which is preliminary data.</text>
</comment>
<evidence type="ECO:0000256" key="2">
    <source>
        <dbReference type="ARBA" id="ARBA00022448"/>
    </source>
</evidence>
<evidence type="ECO:0000256" key="7">
    <source>
        <dbReference type="ARBA" id="ARBA00023136"/>
    </source>
</evidence>
<dbReference type="AlphaFoldDB" id="A0A432W763"/>
<dbReference type="Gene3D" id="1.10.3720.10">
    <property type="entry name" value="MetI-like"/>
    <property type="match status" value="1"/>
</dbReference>
<dbReference type="OrthoDB" id="9805855at2"/>
<feature type="transmembrane region" description="Helical" evidence="9">
    <location>
        <begin position="145"/>
        <end position="167"/>
    </location>
</feature>
<feature type="transmembrane region" description="Helical" evidence="9">
    <location>
        <begin position="201"/>
        <end position="220"/>
    </location>
</feature>
<dbReference type="SUPFAM" id="SSF161098">
    <property type="entry name" value="MetI-like"/>
    <property type="match status" value="1"/>
</dbReference>
<evidence type="ECO:0000256" key="4">
    <source>
        <dbReference type="ARBA" id="ARBA00022519"/>
    </source>
</evidence>
<dbReference type="Pfam" id="PF00528">
    <property type="entry name" value="BPD_transp_1"/>
    <property type="match status" value="1"/>
</dbReference>
<evidence type="ECO:0000313" key="11">
    <source>
        <dbReference type="EMBL" id="RUO25796.1"/>
    </source>
</evidence>
<dbReference type="InterPro" id="IPR045621">
    <property type="entry name" value="BPD_transp_1_N"/>
</dbReference>
<evidence type="ECO:0000256" key="6">
    <source>
        <dbReference type="ARBA" id="ARBA00022989"/>
    </source>
</evidence>